<feature type="compositionally biased region" description="Basic and acidic residues" evidence="1">
    <location>
        <begin position="33"/>
        <end position="55"/>
    </location>
</feature>
<name>A0ABW0ZRV5_9ACTN</name>
<protein>
    <submittedName>
        <fullName evidence="2">YbaB/EbfC family nucleoid-associated protein</fullName>
    </submittedName>
</protein>
<dbReference type="InterPro" id="IPR004401">
    <property type="entry name" value="YbaB/EbfC"/>
</dbReference>
<feature type="compositionally biased region" description="Basic and acidic residues" evidence="1">
    <location>
        <begin position="11"/>
        <end position="23"/>
    </location>
</feature>
<evidence type="ECO:0000313" key="3">
    <source>
        <dbReference type="Proteomes" id="UP001596074"/>
    </source>
</evidence>
<gene>
    <name evidence="2" type="ORF">ACFPZN_10330</name>
</gene>
<sequence>MTELPDDDGVPFERRLQEARDALDEASSAGSTHGEEGTGREEQPGLRGEGESADGRVRAVAVTGGRIASLELDPRVMRQAPDELARTIAEALNAALDSLRARAAAERPEEALLDAALMMERLREVQNEGLRQLSIMSRGINDALAGIQDRAHVGGEAAFPGLEHLLAQARDVTERALDPDPGGEQDAAGGTGSAADGLVRVTATATGRASRKSTSNRTRSGARLTSWPHM</sequence>
<keyword evidence="3" id="KW-1185">Reference proteome</keyword>
<dbReference type="SUPFAM" id="SSF82607">
    <property type="entry name" value="YbaB-like"/>
    <property type="match status" value="1"/>
</dbReference>
<accession>A0ABW0ZRV5</accession>
<comment type="caution">
    <text evidence="2">The sequence shown here is derived from an EMBL/GenBank/DDBJ whole genome shotgun (WGS) entry which is preliminary data.</text>
</comment>
<feature type="region of interest" description="Disordered" evidence="1">
    <location>
        <begin position="1"/>
        <end position="55"/>
    </location>
</feature>
<organism evidence="2 3">
    <name type="scientific">Actinomadura rugatobispora</name>
    <dbReference type="NCBI Taxonomy" id="1994"/>
    <lineage>
        <taxon>Bacteria</taxon>
        <taxon>Bacillati</taxon>
        <taxon>Actinomycetota</taxon>
        <taxon>Actinomycetes</taxon>
        <taxon>Streptosporangiales</taxon>
        <taxon>Thermomonosporaceae</taxon>
        <taxon>Actinomadura</taxon>
    </lineage>
</organism>
<feature type="compositionally biased region" description="Polar residues" evidence="1">
    <location>
        <begin position="203"/>
        <end position="219"/>
    </location>
</feature>
<reference evidence="3" key="1">
    <citation type="journal article" date="2019" name="Int. J. Syst. Evol. Microbiol.">
        <title>The Global Catalogue of Microorganisms (GCM) 10K type strain sequencing project: providing services to taxonomists for standard genome sequencing and annotation.</title>
        <authorList>
            <consortium name="The Broad Institute Genomics Platform"/>
            <consortium name="The Broad Institute Genome Sequencing Center for Infectious Disease"/>
            <person name="Wu L."/>
            <person name="Ma J."/>
        </authorList>
    </citation>
    <scope>NUCLEOTIDE SEQUENCE [LARGE SCALE GENOMIC DNA]</scope>
    <source>
        <strain evidence="3">KCTC 42087</strain>
    </source>
</reference>
<dbReference type="Pfam" id="PF02575">
    <property type="entry name" value="YbaB_DNA_bd"/>
    <property type="match status" value="1"/>
</dbReference>
<dbReference type="Gene3D" id="3.30.1310.10">
    <property type="entry name" value="Nucleoid-associated protein YbaB-like domain"/>
    <property type="match status" value="1"/>
</dbReference>
<dbReference type="RefSeq" id="WP_378281624.1">
    <property type="nucleotide sequence ID" value="NZ_JBHSON010000011.1"/>
</dbReference>
<dbReference type="EMBL" id="JBHSON010000011">
    <property type="protein sequence ID" value="MFC5746005.1"/>
    <property type="molecule type" value="Genomic_DNA"/>
</dbReference>
<feature type="region of interest" description="Disordered" evidence="1">
    <location>
        <begin position="174"/>
        <end position="230"/>
    </location>
</feature>
<dbReference type="Proteomes" id="UP001596074">
    <property type="component" value="Unassembled WGS sequence"/>
</dbReference>
<feature type="compositionally biased region" description="Acidic residues" evidence="1">
    <location>
        <begin position="1"/>
        <end position="10"/>
    </location>
</feature>
<evidence type="ECO:0000256" key="1">
    <source>
        <dbReference type="SAM" id="MobiDB-lite"/>
    </source>
</evidence>
<proteinExistence type="predicted"/>
<evidence type="ECO:0000313" key="2">
    <source>
        <dbReference type="EMBL" id="MFC5746005.1"/>
    </source>
</evidence>
<dbReference type="InterPro" id="IPR036894">
    <property type="entry name" value="YbaB-like_sf"/>
</dbReference>